<keyword evidence="3" id="KW-1185">Reference proteome</keyword>
<proteinExistence type="predicted"/>
<dbReference type="Proteomes" id="UP001142400">
    <property type="component" value="Unassembled WGS sequence"/>
</dbReference>
<gene>
    <name evidence="2" type="ORF">NQU54_22500</name>
</gene>
<sequence length="148" mass="16207">MVDAWATPQQVIDTTGVTVTDAQLAQAQATVEVFCNRIYADTARIRPRDVYWLGRAVAFQAAWLVGQFDVNTRLESSQVQQDGVVASLGEHAMVLAPMAARALRRISWMRSRTIHVRSPFEDGGTWGLDPLSDASDDTQTWTPMGGGA</sequence>
<comment type="caution">
    <text evidence="2">The sequence shown here is derived from an EMBL/GenBank/DDBJ whole genome shotgun (WGS) entry which is preliminary data.</text>
</comment>
<evidence type="ECO:0000313" key="2">
    <source>
        <dbReference type="EMBL" id="MCQ8831762.1"/>
    </source>
</evidence>
<accession>A0A9X2RUZ2</accession>
<protein>
    <submittedName>
        <fullName evidence="2">Uncharacterized protein</fullName>
    </submittedName>
</protein>
<reference evidence="2" key="1">
    <citation type="submission" date="2022-06" db="EMBL/GenBank/DDBJ databases">
        <title>WGS of actinobacteria.</title>
        <authorList>
            <person name="Thawai C."/>
        </authorList>
    </citation>
    <scope>NUCLEOTIDE SEQUENCE</scope>
    <source>
        <strain evidence="2">DSM 42010</strain>
    </source>
</reference>
<organism evidence="2 3">
    <name type="scientific">Streptomyces malaysiensis subsp. samsunensis</name>
    <dbReference type="NCBI Taxonomy" id="459658"/>
    <lineage>
        <taxon>Bacteria</taxon>
        <taxon>Bacillati</taxon>
        <taxon>Actinomycetota</taxon>
        <taxon>Actinomycetes</taxon>
        <taxon>Kitasatosporales</taxon>
        <taxon>Streptomycetaceae</taxon>
        <taxon>Streptomyces</taxon>
        <taxon>Streptomyces violaceusniger group</taxon>
    </lineage>
</organism>
<name>A0A9X2RUZ2_STRMQ</name>
<dbReference type="AlphaFoldDB" id="A0A9X2RUZ2"/>
<evidence type="ECO:0000256" key="1">
    <source>
        <dbReference type="SAM" id="MobiDB-lite"/>
    </source>
</evidence>
<dbReference type="EMBL" id="JANIIC010000027">
    <property type="protein sequence ID" value="MCQ8831762.1"/>
    <property type="molecule type" value="Genomic_DNA"/>
</dbReference>
<dbReference type="RefSeq" id="WP_257632643.1">
    <property type="nucleotide sequence ID" value="NZ_JANIIC010000027.1"/>
</dbReference>
<evidence type="ECO:0000313" key="3">
    <source>
        <dbReference type="Proteomes" id="UP001142400"/>
    </source>
</evidence>
<feature type="region of interest" description="Disordered" evidence="1">
    <location>
        <begin position="127"/>
        <end position="148"/>
    </location>
</feature>